<feature type="region of interest" description="Disordered" evidence="1">
    <location>
        <begin position="1"/>
        <end position="25"/>
    </location>
</feature>
<evidence type="ECO:0000313" key="4">
    <source>
        <dbReference type="EMBL" id="GFY84401.1"/>
    </source>
</evidence>
<reference evidence="4 5" key="1">
    <citation type="submission" date="2019-07" db="EMBL/GenBank/DDBJ databases">
        <title>De Novo Assembly of kiwifruit Actinidia rufa.</title>
        <authorList>
            <person name="Sugita-Konishi S."/>
            <person name="Sato K."/>
            <person name="Mori E."/>
            <person name="Abe Y."/>
            <person name="Kisaki G."/>
            <person name="Hamano K."/>
            <person name="Suezawa K."/>
            <person name="Otani M."/>
            <person name="Fukuda T."/>
            <person name="Manabe T."/>
            <person name="Gomi K."/>
            <person name="Tabuchi M."/>
            <person name="Akimitsu K."/>
            <person name="Kataoka I."/>
        </authorList>
    </citation>
    <scope>NUCLEOTIDE SEQUENCE [LARGE SCALE GENOMIC DNA]</scope>
    <source>
        <strain evidence="5">cv. Fuchu</strain>
    </source>
</reference>
<evidence type="ECO:0000259" key="3">
    <source>
        <dbReference type="Pfam" id="PF08268"/>
    </source>
</evidence>
<gene>
    <name evidence="4" type="ORF">Acr_03g0011750</name>
</gene>
<dbReference type="InterPro" id="IPR017451">
    <property type="entry name" value="F-box-assoc_interact_dom"/>
</dbReference>
<sequence>MLSKVTTNQKSEFSGNPMPENTSSADKIAANDDLLAEILKRLPVRSLLCFKSVSKHFNTLIKSPHFSCVRNPDPYSVSGLLLHPSTANFQGRNAHTEGLNLGLKFVPLTIEKSETDHDLTDFSGLLGTIVVNSCHGLFCCLAYTAVERKGRYHVFNPTTKQFATLPDPHLDRVEGLSLAYDPIKSPHYKVVSVWSTISVSLTERYYQIEIYSSETGSWKGSGEAFTTNAPNKIFRGGVYWNGAINWLNNTGNSLYFCIDQEHLGTMPMVPVPEGKWWYDGQIMYYGESRDHLHIVEIYSPTTQFNVYEMERDYSGWVVKYTVDLASVGATFPEILQIPENWYCSYNIVSLVRGKSDDESYLVLHVAGRFLCYNLVHKTFNTIFDDSKQSGDGGGVAEIPLKYYWFNTYQYIESLFSV</sequence>
<dbReference type="InterPro" id="IPR036047">
    <property type="entry name" value="F-box-like_dom_sf"/>
</dbReference>
<dbReference type="Gene3D" id="1.20.1280.50">
    <property type="match status" value="1"/>
</dbReference>
<dbReference type="CDD" id="cd22157">
    <property type="entry name" value="F-box_AtFBW1-like"/>
    <property type="match status" value="1"/>
</dbReference>
<feature type="domain" description="F-box associated beta-propeller type 3" evidence="3">
    <location>
        <begin position="122"/>
        <end position="253"/>
    </location>
</feature>
<dbReference type="SUPFAM" id="SSF81383">
    <property type="entry name" value="F-box domain"/>
    <property type="match status" value="1"/>
</dbReference>
<organism evidence="4 5">
    <name type="scientific">Actinidia rufa</name>
    <dbReference type="NCBI Taxonomy" id="165716"/>
    <lineage>
        <taxon>Eukaryota</taxon>
        <taxon>Viridiplantae</taxon>
        <taxon>Streptophyta</taxon>
        <taxon>Embryophyta</taxon>
        <taxon>Tracheophyta</taxon>
        <taxon>Spermatophyta</taxon>
        <taxon>Magnoliopsida</taxon>
        <taxon>eudicotyledons</taxon>
        <taxon>Gunneridae</taxon>
        <taxon>Pentapetalae</taxon>
        <taxon>asterids</taxon>
        <taxon>Ericales</taxon>
        <taxon>Actinidiaceae</taxon>
        <taxon>Actinidia</taxon>
    </lineage>
</organism>
<dbReference type="Proteomes" id="UP000585474">
    <property type="component" value="Unassembled WGS sequence"/>
</dbReference>
<dbReference type="InterPro" id="IPR013187">
    <property type="entry name" value="F-box-assoc_dom_typ3"/>
</dbReference>
<dbReference type="EMBL" id="BJWL01000003">
    <property type="protein sequence ID" value="GFY84401.1"/>
    <property type="molecule type" value="Genomic_DNA"/>
</dbReference>
<dbReference type="Pfam" id="PF08268">
    <property type="entry name" value="FBA_3"/>
    <property type="match status" value="1"/>
</dbReference>
<dbReference type="InterPro" id="IPR055290">
    <property type="entry name" value="At3g26010-like"/>
</dbReference>
<name>A0A7J0ED56_9ERIC</name>
<dbReference type="NCBIfam" id="TIGR01640">
    <property type="entry name" value="F_box_assoc_1"/>
    <property type="match status" value="1"/>
</dbReference>
<accession>A0A7J0ED56</accession>
<dbReference type="AlphaFoldDB" id="A0A7J0ED56"/>
<evidence type="ECO:0000256" key="1">
    <source>
        <dbReference type="SAM" id="MobiDB-lite"/>
    </source>
</evidence>
<evidence type="ECO:0000259" key="2">
    <source>
        <dbReference type="Pfam" id="PF00646"/>
    </source>
</evidence>
<proteinExistence type="predicted"/>
<dbReference type="PANTHER" id="PTHR35546:SF115">
    <property type="entry name" value="F-BOX DOMAIN-CONTAINING PROTEIN"/>
    <property type="match status" value="1"/>
</dbReference>
<keyword evidence="5" id="KW-1185">Reference proteome</keyword>
<dbReference type="OrthoDB" id="605328at2759"/>
<dbReference type="Pfam" id="PF00646">
    <property type="entry name" value="F-box"/>
    <property type="match status" value="1"/>
</dbReference>
<comment type="caution">
    <text evidence="4">The sequence shown here is derived from an EMBL/GenBank/DDBJ whole genome shotgun (WGS) entry which is preliminary data.</text>
</comment>
<dbReference type="PANTHER" id="PTHR35546">
    <property type="entry name" value="F-BOX PROTEIN INTERACTION DOMAIN PROTEIN-RELATED"/>
    <property type="match status" value="1"/>
</dbReference>
<evidence type="ECO:0008006" key="6">
    <source>
        <dbReference type="Google" id="ProtNLM"/>
    </source>
</evidence>
<evidence type="ECO:0000313" key="5">
    <source>
        <dbReference type="Proteomes" id="UP000585474"/>
    </source>
</evidence>
<feature type="domain" description="F-box" evidence="2">
    <location>
        <begin position="32"/>
        <end position="66"/>
    </location>
</feature>
<dbReference type="InterPro" id="IPR001810">
    <property type="entry name" value="F-box_dom"/>
</dbReference>
<protein>
    <recommendedName>
        <fullName evidence="6">F-box family protein</fullName>
    </recommendedName>
</protein>